<feature type="domain" description="Thiol:disulfide interchange protein DsbD N-terminal" evidence="2">
    <location>
        <begin position="47"/>
        <end position="149"/>
    </location>
</feature>
<accession>A0A1W6CX80</accession>
<keyword evidence="1" id="KW-0732">Signal</keyword>
<evidence type="ECO:0000313" key="4">
    <source>
        <dbReference type="Proteomes" id="UP000193017"/>
    </source>
</evidence>
<sequence>MKATVVTLAGALCALLIAALTPAGPARAAGLPPGLVSASLLPAAPQPDGTVMTALALELAPGWKTYWRSPGETGIAPAFDWSGAPNVAAAAALWPSPQIIESEGAQTLGFRDRLVLPLRLTPADPSRPIEGMLAVELGLCLNICVPAHLRLAAPGAAAAALDPRIAAALDSAPRKGEGTAHCSLAPISDGMRVSVSVPAAGARAAAVEVDGPGMWVSEPDLTTAGGMVTAAADVVGPTGKPFALDGARVRLTLIGDAGAVEYQGCAPS</sequence>
<organism evidence="3 4">
    <name type="scientific">Paracoccus contaminans</name>
    <dbReference type="NCBI Taxonomy" id="1945662"/>
    <lineage>
        <taxon>Bacteria</taxon>
        <taxon>Pseudomonadati</taxon>
        <taxon>Pseudomonadota</taxon>
        <taxon>Alphaproteobacteria</taxon>
        <taxon>Rhodobacterales</taxon>
        <taxon>Paracoccaceae</taxon>
        <taxon>Paracoccus</taxon>
    </lineage>
</organism>
<dbReference type="OrthoDB" id="9811036at2"/>
<gene>
    <name evidence="3" type="ORF">B0A89_07400</name>
</gene>
<dbReference type="KEGG" id="pcon:B0A89_07400"/>
<dbReference type="Pfam" id="PF11412">
    <property type="entry name" value="DsbD_N"/>
    <property type="match status" value="1"/>
</dbReference>
<dbReference type="AlphaFoldDB" id="A0A1W6CX80"/>
<protein>
    <recommendedName>
        <fullName evidence="2">Thiol:disulfide interchange protein DsbD N-terminal domain-containing protein</fullName>
    </recommendedName>
</protein>
<evidence type="ECO:0000256" key="1">
    <source>
        <dbReference type="SAM" id="SignalP"/>
    </source>
</evidence>
<dbReference type="Proteomes" id="UP000193017">
    <property type="component" value="Chromosome"/>
</dbReference>
<feature type="chain" id="PRO_5012958497" description="Thiol:disulfide interchange protein DsbD N-terminal domain-containing protein" evidence="1">
    <location>
        <begin position="29"/>
        <end position="268"/>
    </location>
</feature>
<dbReference type="STRING" id="1945662.B0A89_07400"/>
<keyword evidence="4" id="KW-1185">Reference proteome</keyword>
<name>A0A1W6CX80_9RHOB</name>
<evidence type="ECO:0000259" key="2">
    <source>
        <dbReference type="Pfam" id="PF11412"/>
    </source>
</evidence>
<dbReference type="EMBL" id="CP020612">
    <property type="protein sequence ID" value="ARJ69478.1"/>
    <property type="molecule type" value="Genomic_DNA"/>
</dbReference>
<proteinExistence type="predicted"/>
<reference evidence="3 4" key="1">
    <citation type="submission" date="2017-03" db="EMBL/GenBank/DDBJ databases">
        <title>Genome sequence of Paracoccus contaminans isolated from a water microcosm.</title>
        <authorList>
            <person name="Aurass P."/>
            <person name="Karste S."/>
            <person name="Trost E."/>
            <person name="Glaeser S.P."/>
            <person name="Kaempfer P."/>
            <person name="Flieger A."/>
        </authorList>
    </citation>
    <scope>NUCLEOTIDE SEQUENCE [LARGE SCALE GENOMIC DNA]</scope>
    <source>
        <strain evidence="4">RKI 16-01929T\LMG 29738T\CCM 8701T\CIP 111112T</strain>
    </source>
</reference>
<dbReference type="InterPro" id="IPR028250">
    <property type="entry name" value="DsbDN"/>
</dbReference>
<feature type="signal peptide" evidence="1">
    <location>
        <begin position="1"/>
        <end position="28"/>
    </location>
</feature>
<dbReference type="RefSeq" id="WP_085377598.1">
    <property type="nucleotide sequence ID" value="NZ_CP020612.1"/>
</dbReference>
<evidence type="ECO:0000313" key="3">
    <source>
        <dbReference type="EMBL" id="ARJ69478.1"/>
    </source>
</evidence>